<accession>A0AAU7UBI3</accession>
<dbReference type="GO" id="GO:0016746">
    <property type="term" value="F:acyltransferase activity"/>
    <property type="evidence" value="ECO:0007669"/>
    <property type="project" value="InterPro"/>
</dbReference>
<reference evidence="4" key="1">
    <citation type="submission" date="2024-06" db="EMBL/GenBank/DDBJ databases">
        <title>Draft Genome Sequence of Deinococcus sonorensis Type Strain KR-87, a Biofilm Producing Representative of the Genus Deinococcus.</title>
        <authorList>
            <person name="Boren L.S."/>
            <person name="Grosso R.A."/>
            <person name="Hugenberg-Cox A.N."/>
            <person name="Hill J.T.E."/>
            <person name="Albert C.M."/>
            <person name="Tuohy J.M."/>
        </authorList>
    </citation>
    <scope>NUCLEOTIDE SEQUENCE</scope>
    <source>
        <strain evidence="4">KR-87</strain>
    </source>
</reference>
<sequence>MELISPLAKVLAEANGIDWHTIRGSGDGGAVVEQDILNYLSRVMSGEEEPPPGSVDEPPPGWTGEMPAMPSMDMLSAAGVESDITEFVSQQRGAPMQAAAPAVPAPSFPDLQVPVAAQVEPEPQDAPVEPDEALEADSLDFELDDDQPELADQEADALVASAPEFSSSVAEVQPEVVPAAAVHAEPEQPAAEVEMPPVAALAEAQPAAAPGFGLGGFLSRLYRRDADAAPEPTPAPAPTPAPVVPAVNPPQEVQPAAVVPEPVVPEVQAPAPAAVVEEPTPAPLPEPVQEPVHVAPAAAAQPVPAVVPVPLPAASAQAVTLRLNSDVGSLVAAQGQIAAALGQEVPLPLLVGRAAARSLGVLGLSRAALADHAGQPQAADLQGDFRASLADVTRAGGQAAELLVLDAGSLGLDELHLGGLSLSVGRVQDGQVALSLRGDVEPQVGARFLHEVAALLATPITLLF</sequence>
<protein>
    <submittedName>
        <fullName evidence="4">E3 binding domain-containing protein</fullName>
    </submittedName>
</protein>
<evidence type="ECO:0000259" key="3">
    <source>
        <dbReference type="PROSITE" id="PS51826"/>
    </source>
</evidence>
<dbReference type="Gene3D" id="4.10.320.10">
    <property type="entry name" value="E3-binding domain"/>
    <property type="match status" value="1"/>
</dbReference>
<dbReference type="PROSITE" id="PS51826">
    <property type="entry name" value="PSBD"/>
    <property type="match status" value="1"/>
</dbReference>
<dbReference type="KEGG" id="dsc:ABOD76_06250"/>
<feature type="compositionally biased region" description="Pro residues" evidence="2">
    <location>
        <begin position="51"/>
        <end position="61"/>
    </location>
</feature>
<dbReference type="RefSeq" id="WP_350243949.1">
    <property type="nucleotide sequence ID" value="NZ_CP158299.1"/>
</dbReference>
<feature type="region of interest" description="Disordered" evidence="2">
    <location>
        <begin position="90"/>
        <end position="109"/>
    </location>
</feature>
<gene>
    <name evidence="4" type="ORF">ABOD76_06250</name>
</gene>
<organism evidence="4">
    <name type="scientific">Deinococcus sonorensis KR-87</name>
    <dbReference type="NCBI Taxonomy" id="694439"/>
    <lineage>
        <taxon>Bacteria</taxon>
        <taxon>Thermotogati</taxon>
        <taxon>Deinococcota</taxon>
        <taxon>Deinococci</taxon>
        <taxon>Deinococcales</taxon>
        <taxon>Deinococcaceae</taxon>
        <taxon>Deinococcus</taxon>
    </lineage>
</organism>
<evidence type="ECO:0000256" key="2">
    <source>
        <dbReference type="SAM" id="MobiDB-lite"/>
    </source>
</evidence>
<dbReference type="InterPro" id="IPR036625">
    <property type="entry name" value="E3-bd_dom_sf"/>
</dbReference>
<comment type="similarity">
    <text evidence="1">Belongs to the 2-oxoacid dehydrogenase family.</text>
</comment>
<dbReference type="InterPro" id="IPR004167">
    <property type="entry name" value="PSBD"/>
</dbReference>
<feature type="region of interest" description="Disordered" evidence="2">
    <location>
        <begin position="44"/>
        <end position="70"/>
    </location>
</feature>
<feature type="domain" description="Peripheral subunit-binding (PSBD)" evidence="3">
    <location>
        <begin position="3"/>
        <end position="40"/>
    </location>
</feature>
<name>A0AAU7UBI3_9DEIO</name>
<dbReference type="Pfam" id="PF02817">
    <property type="entry name" value="E3_binding"/>
    <property type="match status" value="1"/>
</dbReference>
<evidence type="ECO:0000256" key="1">
    <source>
        <dbReference type="ARBA" id="ARBA00007317"/>
    </source>
</evidence>
<proteinExistence type="inferred from homology"/>
<dbReference type="EMBL" id="CP158299">
    <property type="protein sequence ID" value="XBV85905.1"/>
    <property type="molecule type" value="Genomic_DNA"/>
</dbReference>
<dbReference type="SUPFAM" id="SSF47005">
    <property type="entry name" value="Peripheral subunit-binding domain of 2-oxo acid dehydrogenase complex"/>
    <property type="match status" value="1"/>
</dbReference>
<evidence type="ECO:0000313" key="4">
    <source>
        <dbReference type="EMBL" id="XBV85905.1"/>
    </source>
</evidence>
<dbReference type="AlphaFoldDB" id="A0AAU7UBI3"/>